<feature type="binding site" evidence="10">
    <location>
        <position position="177"/>
    </location>
    <ligand>
        <name>L-histidine</name>
        <dbReference type="ChEBI" id="CHEBI:57595"/>
    </ligand>
</feature>
<dbReference type="PIRSF" id="PIRSF001549">
    <property type="entry name" value="His-tRNA_synth"/>
    <property type="match status" value="1"/>
</dbReference>
<evidence type="ECO:0000256" key="9">
    <source>
        <dbReference type="ARBA" id="ARBA00047639"/>
    </source>
</evidence>
<evidence type="ECO:0000256" key="10">
    <source>
        <dbReference type="PIRSR" id="PIRSR001549-1"/>
    </source>
</evidence>
<dbReference type="InterPro" id="IPR006195">
    <property type="entry name" value="aa-tRNA-synth_II"/>
</dbReference>
<dbReference type="InterPro" id="IPR015807">
    <property type="entry name" value="His-tRNA-ligase"/>
</dbReference>
<evidence type="ECO:0000256" key="1">
    <source>
        <dbReference type="ARBA" id="ARBA00008226"/>
    </source>
</evidence>
<name>A0A9P0A1Z4_BEMTA</name>
<dbReference type="KEGG" id="btab:109041365"/>
<dbReference type="HAMAP" id="MF_00127">
    <property type="entry name" value="His_tRNA_synth"/>
    <property type="match status" value="1"/>
</dbReference>
<feature type="binding site" evidence="10">
    <location>
        <position position="161"/>
    </location>
    <ligand>
        <name>L-histidine</name>
        <dbReference type="ChEBI" id="CHEBI:57595"/>
    </ligand>
</feature>
<dbReference type="Pfam" id="PF00458">
    <property type="entry name" value="WHEP-TRS"/>
    <property type="match status" value="1"/>
</dbReference>
<evidence type="ECO:0000256" key="5">
    <source>
        <dbReference type="ARBA" id="ARBA00022741"/>
    </source>
</evidence>
<dbReference type="SUPFAM" id="SSF47060">
    <property type="entry name" value="S15/NS1 RNA-binding domain"/>
    <property type="match status" value="1"/>
</dbReference>
<evidence type="ECO:0000259" key="12">
    <source>
        <dbReference type="PROSITE" id="PS51185"/>
    </source>
</evidence>
<gene>
    <name evidence="13" type="ORF">BEMITA_LOCUS2075</name>
</gene>
<evidence type="ECO:0000256" key="6">
    <source>
        <dbReference type="ARBA" id="ARBA00022840"/>
    </source>
</evidence>
<feature type="binding site" evidence="10">
    <location>
        <position position="181"/>
    </location>
    <ligand>
        <name>L-histidine</name>
        <dbReference type="ChEBI" id="CHEBI:57595"/>
    </ligand>
</feature>
<evidence type="ECO:0000313" key="14">
    <source>
        <dbReference type="Proteomes" id="UP001152759"/>
    </source>
</evidence>
<organism evidence="13 14">
    <name type="scientific">Bemisia tabaci</name>
    <name type="common">Sweetpotato whitefly</name>
    <name type="synonym">Aleurodes tabaci</name>
    <dbReference type="NCBI Taxonomy" id="7038"/>
    <lineage>
        <taxon>Eukaryota</taxon>
        <taxon>Metazoa</taxon>
        <taxon>Ecdysozoa</taxon>
        <taxon>Arthropoda</taxon>
        <taxon>Hexapoda</taxon>
        <taxon>Insecta</taxon>
        <taxon>Pterygota</taxon>
        <taxon>Neoptera</taxon>
        <taxon>Paraneoptera</taxon>
        <taxon>Hemiptera</taxon>
        <taxon>Sternorrhyncha</taxon>
        <taxon>Aleyrodoidea</taxon>
        <taxon>Aleyrodidae</taxon>
        <taxon>Aleyrodinae</taxon>
        <taxon>Bemisia</taxon>
    </lineage>
</organism>
<evidence type="ECO:0000256" key="4">
    <source>
        <dbReference type="ARBA" id="ARBA00022598"/>
    </source>
</evidence>
<accession>A0A9P0A1Z4</accession>
<feature type="binding site" evidence="10">
    <location>
        <begin position="134"/>
        <end position="136"/>
    </location>
    <ligand>
        <name>L-histidine</name>
        <dbReference type="ChEBI" id="CHEBI:57595"/>
    </ligand>
</feature>
<reference evidence="13" key="1">
    <citation type="submission" date="2021-12" db="EMBL/GenBank/DDBJ databases">
        <authorList>
            <person name="King R."/>
        </authorList>
    </citation>
    <scope>NUCLEOTIDE SEQUENCE</scope>
</reference>
<dbReference type="InterPro" id="IPR004154">
    <property type="entry name" value="Anticodon-bd"/>
</dbReference>
<dbReference type="FunFam" id="3.40.50.800:FF:000008">
    <property type="entry name" value="histidine--tRNA ligase, cytoplasmic isoform X1"/>
    <property type="match status" value="1"/>
</dbReference>
<proteinExistence type="inferred from homology"/>
<dbReference type="GO" id="GO:0005524">
    <property type="term" value="F:ATP binding"/>
    <property type="evidence" value="ECO:0007669"/>
    <property type="project" value="UniProtKB-KW"/>
</dbReference>
<dbReference type="AlphaFoldDB" id="A0A9P0A1Z4"/>
<dbReference type="SMART" id="SM00991">
    <property type="entry name" value="WHEP-TRS"/>
    <property type="match status" value="1"/>
</dbReference>
<dbReference type="EC" id="6.1.1.21" evidence="2"/>
<keyword evidence="3" id="KW-0963">Cytoplasm</keyword>
<dbReference type="GO" id="GO:0005829">
    <property type="term" value="C:cytosol"/>
    <property type="evidence" value="ECO:0007669"/>
    <property type="project" value="TreeGrafter"/>
</dbReference>
<dbReference type="PROSITE" id="PS50862">
    <property type="entry name" value="AA_TRNA_LIGASE_II"/>
    <property type="match status" value="1"/>
</dbReference>
<dbReference type="InterPro" id="IPR000738">
    <property type="entry name" value="WHEP-TRS_dom"/>
</dbReference>
<keyword evidence="5" id="KW-0547">Nucleotide-binding</keyword>
<evidence type="ECO:0000256" key="7">
    <source>
        <dbReference type="ARBA" id="ARBA00022917"/>
    </source>
</evidence>
<dbReference type="InterPro" id="IPR041715">
    <property type="entry name" value="HisRS-like_core"/>
</dbReference>
<feature type="domain" description="Aminoacyl-transfer RNA synthetases class-II family profile" evidence="11">
    <location>
        <begin position="65"/>
        <end position="402"/>
    </location>
</feature>
<comment type="similarity">
    <text evidence="1">Belongs to the class-II aminoacyl-tRNA synthetase family.</text>
</comment>
<dbReference type="InterPro" id="IPR045864">
    <property type="entry name" value="aa-tRNA-synth_II/BPL/LPL"/>
</dbReference>
<dbReference type="FunFam" id="3.30.930.10:FF:000021">
    <property type="entry name" value="Probable histidine--tRNA ligase, mitochondrial"/>
    <property type="match status" value="1"/>
</dbReference>
<evidence type="ECO:0000256" key="8">
    <source>
        <dbReference type="ARBA" id="ARBA00023146"/>
    </source>
</evidence>
<dbReference type="EMBL" id="OU963862">
    <property type="protein sequence ID" value="CAH0382538.1"/>
    <property type="molecule type" value="Genomic_DNA"/>
</dbReference>
<dbReference type="SUPFAM" id="SSF52954">
    <property type="entry name" value="Class II aaRS ABD-related"/>
    <property type="match status" value="1"/>
</dbReference>
<dbReference type="GO" id="GO:0006427">
    <property type="term" value="P:histidyl-tRNA aminoacylation"/>
    <property type="evidence" value="ECO:0007669"/>
    <property type="project" value="InterPro"/>
</dbReference>
<dbReference type="InterPro" id="IPR004516">
    <property type="entry name" value="HisRS/HisZ"/>
</dbReference>
<dbReference type="Pfam" id="PF13393">
    <property type="entry name" value="tRNA-synt_His"/>
    <property type="match status" value="1"/>
</dbReference>
<dbReference type="CDD" id="cd00859">
    <property type="entry name" value="HisRS_anticodon"/>
    <property type="match status" value="1"/>
</dbReference>
<dbReference type="Gene3D" id="3.40.50.800">
    <property type="entry name" value="Anticodon-binding domain"/>
    <property type="match status" value="1"/>
</dbReference>
<dbReference type="InterPro" id="IPR036621">
    <property type="entry name" value="Anticodon-bd_dom_sf"/>
</dbReference>
<feature type="binding site" evidence="10">
    <location>
        <begin position="334"/>
        <end position="335"/>
    </location>
    <ligand>
        <name>L-histidine</name>
        <dbReference type="ChEBI" id="CHEBI:57595"/>
    </ligand>
</feature>
<dbReference type="InterPro" id="IPR009068">
    <property type="entry name" value="uS15_NS1_RNA-bd_sf"/>
</dbReference>
<keyword evidence="4" id="KW-0436">Ligase</keyword>
<dbReference type="PANTHER" id="PTHR11476">
    <property type="entry name" value="HISTIDYL-TRNA SYNTHETASE"/>
    <property type="match status" value="1"/>
</dbReference>
<keyword evidence="6" id="KW-0067">ATP-binding</keyword>
<sequence length="502" mass="56789">MAGNDSLTKRITEQGDKVRKLKSAKVPKDEIAEEIAKLLALKAKVTSEDGTSSSKCKLILKTPKGTRDYGPEHMALRNNVLSKIVDVFKLHGAETIDTPVFELRDVLLGKYGEDSKLIYDLADQGGEILSLRYDLTVPFARYLAMNKISNIKRYQIAKVYRRDNPTMTKGRYREFYQCDFDIAGRYDPMVPEAECVRIACEVLSRFDLGSFKLKINHRQLLDGLFEACGVSSDQFRTICSSVDKLDKLPWEEVKAEMVNEKYLSPEIADKIGVYVQQRGHKELVDKLLADENLSKYQSAKDGLDGIKLLLEYCEYYNVADKVSFDLSLARGLDYYTGIIYEAVLCGGEADGVGSIAGGGRYDNLVGMFDAKNKSVPCVGISFGVERIFSILEAKNTAEKTKPRTTEVEVYVASAQKNLITERMKIINELWQNDFKAEHSYKMNPKILIQLQHCEETSIPWAVIIGEDELKRGVVTLRHVPSRQEEEVKRESLVDELKNKLRK</sequence>
<dbReference type="NCBIfam" id="TIGR00442">
    <property type="entry name" value="hisS"/>
    <property type="match status" value="1"/>
</dbReference>
<evidence type="ECO:0000313" key="13">
    <source>
        <dbReference type="EMBL" id="CAH0382538.1"/>
    </source>
</evidence>
<dbReference type="SUPFAM" id="SSF55681">
    <property type="entry name" value="Class II aaRS and biotin synthetases"/>
    <property type="match status" value="1"/>
</dbReference>
<dbReference type="GO" id="GO:0005739">
    <property type="term" value="C:mitochondrion"/>
    <property type="evidence" value="ECO:0007669"/>
    <property type="project" value="TreeGrafter"/>
</dbReference>
<keyword evidence="14" id="KW-1185">Reference proteome</keyword>
<feature type="domain" description="WHEP-TRS" evidence="12">
    <location>
        <begin position="3"/>
        <end position="59"/>
    </location>
</feature>
<dbReference type="CDD" id="cd00773">
    <property type="entry name" value="HisRS-like_core"/>
    <property type="match status" value="1"/>
</dbReference>
<evidence type="ECO:0000256" key="2">
    <source>
        <dbReference type="ARBA" id="ARBA00012815"/>
    </source>
</evidence>
<keyword evidence="8" id="KW-0030">Aminoacyl-tRNA synthetase</keyword>
<dbReference type="Gene3D" id="3.30.930.10">
    <property type="entry name" value="Bira Bifunctional Protein, Domain 2"/>
    <property type="match status" value="1"/>
</dbReference>
<dbReference type="Proteomes" id="UP001152759">
    <property type="component" value="Chromosome 1"/>
</dbReference>
<dbReference type="InterPro" id="IPR033656">
    <property type="entry name" value="HisRS_anticodon"/>
</dbReference>
<dbReference type="Pfam" id="PF03129">
    <property type="entry name" value="HGTP_anticodon"/>
    <property type="match status" value="1"/>
</dbReference>
<comment type="catalytic activity">
    <reaction evidence="9">
        <text>tRNA(His) + L-histidine + ATP = L-histidyl-tRNA(His) + AMP + diphosphate + H(+)</text>
        <dbReference type="Rhea" id="RHEA:17313"/>
        <dbReference type="Rhea" id="RHEA-COMP:9665"/>
        <dbReference type="Rhea" id="RHEA-COMP:9689"/>
        <dbReference type="ChEBI" id="CHEBI:15378"/>
        <dbReference type="ChEBI" id="CHEBI:30616"/>
        <dbReference type="ChEBI" id="CHEBI:33019"/>
        <dbReference type="ChEBI" id="CHEBI:57595"/>
        <dbReference type="ChEBI" id="CHEBI:78442"/>
        <dbReference type="ChEBI" id="CHEBI:78527"/>
        <dbReference type="ChEBI" id="CHEBI:456215"/>
        <dbReference type="EC" id="6.1.1.21"/>
    </reaction>
</comment>
<evidence type="ECO:0000259" key="11">
    <source>
        <dbReference type="PROSITE" id="PS50862"/>
    </source>
</evidence>
<dbReference type="PROSITE" id="PS51185">
    <property type="entry name" value="WHEP_TRS_2"/>
    <property type="match status" value="1"/>
</dbReference>
<dbReference type="GO" id="GO:0003723">
    <property type="term" value="F:RNA binding"/>
    <property type="evidence" value="ECO:0007669"/>
    <property type="project" value="TreeGrafter"/>
</dbReference>
<feature type="binding site" evidence="10">
    <location>
        <position position="330"/>
    </location>
    <ligand>
        <name>L-histidine</name>
        <dbReference type="ChEBI" id="CHEBI:57595"/>
    </ligand>
</feature>
<keyword evidence="7" id="KW-0648">Protein biosynthesis</keyword>
<dbReference type="GO" id="GO:0032543">
    <property type="term" value="P:mitochondrial translation"/>
    <property type="evidence" value="ECO:0007669"/>
    <property type="project" value="TreeGrafter"/>
</dbReference>
<dbReference type="GO" id="GO:0004821">
    <property type="term" value="F:histidine-tRNA ligase activity"/>
    <property type="evidence" value="ECO:0007669"/>
    <property type="project" value="UniProtKB-EC"/>
</dbReference>
<evidence type="ECO:0000256" key="3">
    <source>
        <dbReference type="ARBA" id="ARBA00022490"/>
    </source>
</evidence>
<dbReference type="Gene3D" id="1.10.287.10">
    <property type="entry name" value="S15/NS1, RNA-binding"/>
    <property type="match status" value="1"/>
</dbReference>
<dbReference type="PANTHER" id="PTHR11476:SF7">
    <property type="entry name" value="HISTIDINE--TRNA LIGASE"/>
    <property type="match status" value="1"/>
</dbReference>
<protein>
    <recommendedName>
        <fullName evidence="2">histidine--tRNA ligase</fullName>
        <ecNumber evidence="2">6.1.1.21</ecNumber>
    </recommendedName>
</protein>